<feature type="transmembrane region" description="Helical" evidence="7">
    <location>
        <begin position="59"/>
        <end position="78"/>
    </location>
</feature>
<name>A0AAU8KGA8_9ACTN</name>
<evidence type="ECO:0000256" key="5">
    <source>
        <dbReference type="ARBA" id="ARBA00022989"/>
    </source>
</evidence>
<evidence type="ECO:0000259" key="8">
    <source>
        <dbReference type="Pfam" id="PF09335"/>
    </source>
</evidence>
<evidence type="ECO:0000256" key="1">
    <source>
        <dbReference type="ARBA" id="ARBA00004651"/>
    </source>
</evidence>
<feature type="domain" description="VTT" evidence="8">
    <location>
        <begin position="14"/>
        <end position="108"/>
    </location>
</feature>
<evidence type="ECO:0000256" key="4">
    <source>
        <dbReference type="ARBA" id="ARBA00022692"/>
    </source>
</evidence>
<sequence length="180" mass="18633">MDEIALAAGALYVIVLLRAGGTFAVGWLAGAGARRSRFAERTSSAKFRRAERAIQRWGAPVVAVSFLTVGFQTAANFLAGSMRMPLSRYLPALFVGGAAWALIYATAGFGILKGLGRLFAEQTALGVAGVVVLLLAAGGALVYRRRRAVRMGETPDAVVIDEAAVPSSGDASGDAASDKS</sequence>
<feature type="transmembrane region" description="Helical" evidence="7">
    <location>
        <begin position="90"/>
        <end position="112"/>
    </location>
</feature>
<keyword evidence="3 7" id="KW-1003">Cell membrane</keyword>
<dbReference type="GO" id="GO:0005886">
    <property type="term" value="C:plasma membrane"/>
    <property type="evidence" value="ECO:0007669"/>
    <property type="project" value="UniProtKB-SubCell"/>
</dbReference>
<dbReference type="InterPro" id="IPR032818">
    <property type="entry name" value="DedA-like"/>
</dbReference>
<evidence type="ECO:0000256" key="3">
    <source>
        <dbReference type="ARBA" id="ARBA00022475"/>
    </source>
</evidence>
<protein>
    <submittedName>
        <fullName evidence="9">VTT domain-containing protein</fullName>
    </submittedName>
</protein>
<dbReference type="PANTHER" id="PTHR30353">
    <property type="entry name" value="INNER MEMBRANE PROTEIN DEDA-RELATED"/>
    <property type="match status" value="1"/>
</dbReference>
<evidence type="ECO:0000313" key="9">
    <source>
        <dbReference type="EMBL" id="XCN14154.1"/>
    </source>
</evidence>
<keyword evidence="4 7" id="KW-0812">Transmembrane</keyword>
<dbReference type="RefSeq" id="WP_100560582.1">
    <property type="nucleotide sequence ID" value="NZ_CP136798.1"/>
</dbReference>
<dbReference type="InterPro" id="IPR032816">
    <property type="entry name" value="VTT_dom"/>
</dbReference>
<dbReference type="AlphaFoldDB" id="A0AAU8KGA8"/>
<accession>A0AAU8KGA8</accession>
<organism evidence="9">
    <name type="scientific">Streptomyces sp. JL1001</name>
    <dbReference type="NCBI Taxonomy" id="3078227"/>
    <lineage>
        <taxon>Bacteria</taxon>
        <taxon>Bacillati</taxon>
        <taxon>Actinomycetota</taxon>
        <taxon>Actinomycetes</taxon>
        <taxon>Kitasatosporales</taxon>
        <taxon>Streptomycetaceae</taxon>
        <taxon>Streptomyces</taxon>
    </lineage>
</organism>
<feature type="transmembrane region" description="Helical" evidence="7">
    <location>
        <begin position="124"/>
        <end position="143"/>
    </location>
</feature>
<evidence type="ECO:0000256" key="7">
    <source>
        <dbReference type="RuleBase" id="RU367016"/>
    </source>
</evidence>
<keyword evidence="6 7" id="KW-0472">Membrane</keyword>
<reference evidence="9" key="1">
    <citation type="submission" date="2023-10" db="EMBL/GenBank/DDBJ databases">
        <title>Complete genome sequence of Streptomyces sp. JL1001.</title>
        <authorList>
            <person name="Jiang L."/>
        </authorList>
    </citation>
    <scope>NUCLEOTIDE SEQUENCE</scope>
    <source>
        <strain evidence="9">JL1001</strain>
    </source>
</reference>
<evidence type="ECO:0000256" key="6">
    <source>
        <dbReference type="ARBA" id="ARBA00023136"/>
    </source>
</evidence>
<dbReference type="Pfam" id="PF09335">
    <property type="entry name" value="VTT_dom"/>
    <property type="match status" value="1"/>
</dbReference>
<dbReference type="EMBL" id="CP136798">
    <property type="protein sequence ID" value="XCN14154.1"/>
    <property type="molecule type" value="Genomic_DNA"/>
</dbReference>
<keyword evidence="5 7" id="KW-1133">Transmembrane helix</keyword>
<comment type="subcellular location">
    <subcellularLocation>
        <location evidence="1 7">Cell membrane</location>
        <topology evidence="1 7">Multi-pass membrane protein</topology>
    </subcellularLocation>
</comment>
<evidence type="ECO:0000256" key="2">
    <source>
        <dbReference type="ARBA" id="ARBA00010792"/>
    </source>
</evidence>
<comment type="caution">
    <text evidence="7">Lacks conserved residue(s) required for the propagation of feature annotation.</text>
</comment>
<proteinExistence type="inferred from homology"/>
<dbReference type="PANTHER" id="PTHR30353:SF0">
    <property type="entry name" value="TRANSMEMBRANE PROTEIN"/>
    <property type="match status" value="1"/>
</dbReference>
<gene>
    <name evidence="9" type="ORF">R1Y80_11010</name>
</gene>
<comment type="similarity">
    <text evidence="2 7">Belongs to the DedA family.</text>
</comment>